<sequence>MDKTLLFLAIIVAVVLAHSEESGHSEEDDSDDDEPNEPLFNGERSHHHARIPPPPPYLRNVTKKAREEYITILRNMSMTISEQDRKTHAWAEKYGVADEFAQFNSNMARLKEEIKRNITLLISELPQAVDKAFEILENKNQTFLQLLHTFGNLTKENPLLYRAVNFIYDIFYLRAFAAHGIPRTSEVVLEKSSSATEDVEDQVLMDKIYKLLKDKGNDVEIKRAVS</sequence>
<accession>A0AA36H1F9</accession>
<feature type="compositionally biased region" description="Acidic residues" evidence="1">
    <location>
        <begin position="26"/>
        <end position="36"/>
    </location>
</feature>
<reference evidence="3" key="1">
    <citation type="submission" date="2023-07" db="EMBL/GenBank/DDBJ databases">
        <authorList>
            <consortium name="CYATHOMIX"/>
        </authorList>
    </citation>
    <scope>NUCLEOTIDE SEQUENCE</scope>
    <source>
        <strain evidence="3">N/A</strain>
    </source>
</reference>
<dbReference type="InterPro" id="IPR052823">
    <property type="entry name" value="SXP/RAL-2_related"/>
</dbReference>
<dbReference type="Pfam" id="PF02520">
    <property type="entry name" value="ANIS5_cation-bd"/>
    <property type="match status" value="1"/>
</dbReference>
<dbReference type="Proteomes" id="UP001176961">
    <property type="component" value="Unassembled WGS sequence"/>
</dbReference>
<dbReference type="PANTHER" id="PTHR21593:SF36">
    <property type="entry name" value="DUF148 DOMAIN-CONTAINING PROTEIN-RELATED"/>
    <property type="match status" value="1"/>
</dbReference>
<proteinExistence type="predicted"/>
<dbReference type="InterPro" id="IPR003677">
    <property type="entry name" value="ANIS5_cation-bd"/>
</dbReference>
<dbReference type="AlphaFoldDB" id="A0AA36H1F9"/>
<evidence type="ECO:0000256" key="1">
    <source>
        <dbReference type="SAM" id="MobiDB-lite"/>
    </source>
</evidence>
<comment type="caution">
    <text evidence="3">The sequence shown here is derived from an EMBL/GenBank/DDBJ whole genome shotgun (WGS) entry which is preliminary data.</text>
</comment>
<protein>
    <recommendedName>
        <fullName evidence="2">SXP/RAL-2 family protein Ani s 5-like cation-binding domain-containing protein</fullName>
    </recommendedName>
</protein>
<feature type="region of interest" description="Disordered" evidence="1">
    <location>
        <begin position="20"/>
        <end position="58"/>
    </location>
</feature>
<keyword evidence="4" id="KW-1185">Reference proteome</keyword>
<dbReference type="EMBL" id="CATQJL010000305">
    <property type="protein sequence ID" value="CAJ0601883.1"/>
    <property type="molecule type" value="Genomic_DNA"/>
</dbReference>
<feature type="domain" description="SXP/RAL-2 family protein Ani s 5-like cation-binding" evidence="2">
    <location>
        <begin position="65"/>
        <end position="168"/>
    </location>
</feature>
<evidence type="ECO:0000313" key="3">
    <source>
        <dbReference type="EMBL" id="CAJ0601883.1"/>
    </source>
</evidence>
<organism evidence="3 4">
    <name type="scientific">Cylicocyclus nassatus</name>
    <name type="common">Nematode worm</name>
    <dbReference type="NCBI Taxonomy" id="53992"/>
    <lineage>
        <taxon>Eukaryota</taxon>
        <taxon>Metazoa</taxon>
        <taxon>Ecdysozoa</taxon>
        <taxon>Nematoda</taxon>
        <taxon>Chromadorea</taxon>
        <taxon>Rhabditida</taxon>
        <taxon>Rhabditina</taxon>
        <taxon>Rhabditomorpha</taxon>
        <taxon>Strongyloidea</taxon>
        <taxon>Strongylidae</taxon>
        <taxon>Cylicocyclus</taxon>
    </lineage>
</organism>
<dbReference type="PANTHER" id="PTHR21593">
    <property type="entry name" value="PRION-LIKE- Q/N-RICH -DOMAIN-BEARING PROTEIN PROTEIN"/>
    <property type="match status" value="1"/>
</dbReference>
<name>A0AA36H1F9_CYLNA</name>
<gene>
    <name evidence="3" type="ORF">CYNAS_LOCUS13866</name>
</gene>
<evidence type="ECO:0000313" key="4">
    <source>
        <dbReference type="Proteomes" id="UP001176961"/>
    </source>
</evidence>
<evidence type="ECO:0000259" key="2">
    <source>
        <dbReference type="Pfam" id="PF02520"/>
    </source>
</evidence>